<evidence type="ECO:0000259" key="4">
    <source>
        <dbReference type="PROSITE" id="PS01124"/>
    </source>
</evidence>
<organism evidence="5 6">
    <name type="scientific">Vreelandella subterranea</name>
    <dbReference type="NCBI Taxonomy" id="416874"/>
    <lineage>
        <taxon>Bacteria</taxon>
        <taxon>Pseudomonadati</taxon>
        <taxon>Pseudomonadota</taxon>
        <taxon>Gammaproteobacteria</taxon>
        <taxon>Oceanospirillales</taxon>
        <taxon>Halomonadaceae</taxon>
        <taxon>Vreelandella</taxon>
    </lineage>
</organism>
<dbReference type="STRING" id="416874.SAMN04487958_11231"/>
<dbReference type="PRINTS" id="PR00032">
    <property type="entry name" value="HTHARAC"/>
</dbReference>
<dbReference type="Gene3D" id="1.10.10.60">
    <property type="entry name" value="Homeodomain-like"/>
    <property type="match status" value="2"/>
</dbReference>
<dbReference type="InterPro" id="IPR050959">
    <property type="entry name" value="MarA-like"/>
</dbReference>
<evidence type="ECO:0000256" key="1">
    <source>
        <dbReference type="ARBA" id="ARBA00023015"/>
    </source>
</evidence>
<dbReference type="Proteomes" id="UP000198505">
    <property type="component" value="Unassembled WGS sequence"/>
</dbReference>
<keyword evidence="1" id="KW-0805">Transcription regulation</keyword>
<dbReference type="GO" id="GO:0003700">
    <property type="term" value="F:DNA-binding transcription factor activity"/>
    <property type="evidence" value="ECO:0007669"/>
    <property type="project" value="InterPro"/>
</dbReference>
<keyword evidence="2" id="KW-0238">DNA-binding</keyword>
<dbReference type="InterPro" id="IPR009057">
    <property type="entry name" value="Homeodomain-like_sf"/>
</dbReference>
<accession>A0A1H9W2Z7</accession>
<dbReference type="GO" id="GO:0043565">
    <property type="term" value="F:sequence-specific DNA binding"/>
    <property type="evidence" value="ECO:0007669"/>
    <property type="project" value="InterPro"/>
</dbReference>
<dbReference type="AlphaFoldDB" id="A0A1H9W2Z7"/>
<keyword evidence="6" id="KW-1185">Reference proteome</keyword>
<evidence type="ECO:0000313" key="5">
    <source>
        <dbReference type="EMBL" id="SES28306.1"/>
    </source>
</evidence>
<feature type="domain" description="HTH araC/xylS-type" evidence="4">
    <location>
        <begin position="6"/>
        <end position="104"/>
    </location>
</feature>
<evidence type="ECO:0000313" key="6">
    <source>
        <dbReference type="Proteomes" id="UP000198505"/>
    </source>
</evidence>
<proteinExistence type="predicted"/>
<dbReference type="EMBL" id="FOGS01000012">
    <property type="protein sequence ID" value="SES28306.1"/>
    <property type="molecule type" value="Genomic_DNA"/>
</dbReference>
<reference evidence="6" key="1">
    <citation type="submission" date="2016-10" db="EMBL/GenBank/DDBJ databases">
        <authorList>
            <person name="Varghese N."/>
            <person name="Submissions S."/>
        </authorList>
    </citation>
    <scope>NUCLEOTIDE SEQUENCE [LARGE SCALE GENOMIC DNA]</scope>
    <source>
        <strain evidence="6">CGMCC 1.6495</strain>
    </source>
</reference>
<evidence type="ECO:0000256" key="3">
    <source>
        <dbReference type="ARBA" id="ARBA00023163"/>
    </source>
</evidence>
<dbReference type="Pfam" id="PF12833">
    <property type="entry name" value="HTH_18"/>
    <property type="match status" value="1"/>
</dbReference>
<evidence type="ECO:0000256" key="2">
    <source>
        <dbReference type="ARBA" id="ARBA00023125"/>
    </source>
</evidence>
<keyword evidence="3" id="KW-0804">Transcription</keyword>
<dbReference type="PANTHER" id="PTHR47504:SF5">
    <property type="entry name" value="RIGHT ORIGIN-BINDING PROTEIN"/>
    <property type="match status" value="1"/>
</dbReference>
<protein>
    <submittedName>
        <fullName evidence="5">Helix-turn-helix domain-containing protein</fullName>
    </submittedName>
</protein>
<dbReference type="PROSITE" id="PS01124">
    <property type="entry name" value="HTH_ARAC_FAMILY_2"/>
    <property type="match status" value="1"/>
</dbReference>
<dbReference type="RefSeq" id="WP_092829432.1">
    <property type="nucleotide sequence ID" value="NZ_FOGS01000012.1"/>
</dbReference>
<dbReference type="SUPFAM" id="SSF46689">
    <property type="entry name" value="Homeodomain-like"/>
    <property type="match status" value="2"/>
</dbReference>
<dbReference type="InterPro" id="IPR020449">
    <property type="entry name" value="Tscrpt_reg_AraC-type_HTH"/>
</dbReference>
<dbReference type="SMART" id="SM00342">
    <property type="entry name" value="HTH_ARAC"/>
    <property type="match status" value="1"/>
</dbReference>
<gene>
    <name evidence="5" type="ORF">SAMN04487958_11231</name>
</gene>
<dbReference type="PROSITE" id="PS00041">
    <property type="entry name" value="HTH_ARAC_FAMILY_1"/>
    <property type="match status" value="1"/>
</dbReference>
<sequence length="276" mass="31828">MFNAMTRAEIWLQDTLEKPLSIDDLAQHLGYSASQVRRQFRHYFHTSPSAYREKRRLERAAVLLVFTPRNIAQIALHCGYQNHSSFSRAFLRHFQLSPRHYRQAMGHVMHQQIPPYGYTTQIKQTPARQAVLMRLYKAPEHLQGLGDSNYHGHQLESLQARLADSTPAISLPDLLSEKVDALSDQAAHPVRTDIGLYLETLHNMKSIPLPAPYRRINIAARHYASTCFEEFSQLSRALTSMLLELLHKQKGYYISGEAPMVLWKPDYLELRVPLNQ</sequence>
<dbReference type="InterPro" id="IPR018060">
    <property type="entry name" value="HTH_AraC"/>
</dbReference>
<dbReference type="PANTHER" id="PTHR47504">
    <property type="entry name" value="RIGHT ORIGIN-BINDING PROTEIN"/>
    <property type="match status" value="1"/>
</dbReference>
<dbReference type="InterPro" id="IPR018062">
    <property type="entry name" value="HTH_AraC-typ_CS"/>
</dbReference>
<name>A0A1H9W2Z7_9GAMM</name>